<evidence type="ECO:0000313" key="4">
    <source>
        <dbReference type="EMBL" id="KAF3229923.1"/>
    </source>
</evidence>
<dbReference type="EMBL" id="WIWS01000054">
    <property type="protein sequence ID" value="KAF3215532.1"/>
    <property type="molecule type" value="Genomic_DNA"/>
</dbReference>
<evidence type="ECO:0000313" key="5">
    <source>
        <dbReference type="Proteomes" id="UP000472727"/>
    </source>
</evidence>
<gene>
    <name evidence="3" type="ORF">TWF106_008730</name>
    <name evidence="4" type="ORF">TWF191_000828</name>
    <name evidence="2" type="ORF">TWF679_011302</name>
</gene>
<comment type="caution">
    <text evidence="3">The sequence shown here is derived from an EMBL/GenBank/DDBJ whole genome shotgun (WGS) entry which is preliminary data.</text>
</comment>
<evidence type="ECO:0000256" key="1">
    <source>
        <dbReference type="SAM" id="MobiDB-lite"/>
    </source>
</evidence>
<organism evidence="3 5">
    <name type="scientific">Orbilia oligospora</name>
    <name type="common">Nematode-trapping fungus</name>
    <name type="synonym">Arthrobotrys oligospora</name>
    <dbReference type="NCBI Taxonomy" id="2813651"/>
    <lineage>
        <taxon>Eukaryota</taxon>
        <taxon>Fungi</taxon>
        <taxon>Dikarya</taxon>
        <taxon>Ascomycota</taxon>
        <taxon>Pezizomycotina</taxon>
        <taxon>Orbiliomycetes</taxon>
        <taxon>Orbiliales</taxon>
        <taxon>Orbiliaceae</taxon>
        <taxon>Orbilia</taxon>
    </lineage>
</organism>
<dbReference type="Proteomes" id="UP000483672">
    <property type="component" value="Unassembled WGS sequence"/>
</dbReference>
<dbReference type="EMBL" id="WIWT01000096">
    <property type="protein sequence ID" value="KAF3201558.1"/>
    <property type="molecule type" value="Genomic_DNA"/>
</dbReference>
<evidence type="ECO:0000313" key="3">
    <source>
        <dbReference type="EMBL" id="KAF3215532.1"/>
    </source>
</evidence>
<feature type="region of interest" description="Disordered" evidence="1">
    <location>
        <begin position="183"/>
        <end position="235"/>
    </location>
</feature>
<dbReference type="Proteomes" id="UP000614610">
    <property type="component" value="Unassembled WGS sequence"/>
</dbReference>
<dbReference type="OrthoDB" id="291007at2759"/>
<reference evidence="5 6" key="1">
    <citation type="submission" date="2019-06" db="EMBL/GenBank/DDBJ databases">
        <authorList>
            <person name="Palmer J.M."/>
        </authorList>
    </citation>
    <scope>NUCLEOTIDE SEQUENCE [LARGE SCALE GENOMIC DNA]</scope>
    <source>
        <strain evidence="3 5">TWF106</strain>
        <strain evidence="4 6">TWF191</strain>
        <strain evidence="2">TWF679</strain>
    </source>
</reference>
<dbReference type="EMBL" id="WIPF01000011">
    <property type="protein sequence ID" value="KAF3229923.1"/>
    <property type="molecule type" value="Genomic_DNA"/>
</dbReference>
<accession>A0A6G1MFN4</accession>
<proteinExistence type="predicted"/>
<protein>
    <submittedName>
        <fullName evidence="3">Uncharacterized protein</fullName>
    </submittedName>
</protein>
<dbReference type="Proteomes" id="UP000472727">
    <property type="component" value="Unassembled WGS sequence"/>
</dbReference>
<sequence>MPNSDPEAMKGAWKSGEVGAKIGEVMRKLWDQLSSFEDAKGKYPRQLAQQLSDEYPGYNVAVFHNQYSEYYFVNGAHSHHECKGGLFGTTFGYEAWVFECGYLRRYGDAGWENWTCKGWLCSPGSEEHVLFTNGTEDPQTFWDQGMTHGRPNLDFIKKHCNEMTKKYPSGGWWDSHEYGSYSKAEGSLPPIEPPKEDPPAPIDPDDMDLGNHPHKHPWDTGRIAAFPPQSVIPRE</sequence>
<evidence type="ECO:0000313" key="6">
    <source>
        <dbReference type="Proteomes" id="UP000483672"/>
    </source>
</evidence>
<dbReference type="AlphaFoldDB" id="A0A6G1MFN4"/>
<evidence type="ECO:0000313" key="2">
    <source>
        <dbReference type="EMBL" id="KAF3201558.1"/>
    </source>
</evidence>
<name>A0A6G1MFN4_ORBOL</name>